<organism evidence="1 2">
    <name type="scientific">Glycomyces niveus</name>
    <dbReference type="NCBI Taxonomy" id="2820287"/>
    <lineage>
        <taxon>Bacteria</taxon>
        <taxon>Bacillati</taxon>
        <taxon>Actinomycetota</taxon>
        <taxon>Actinomycetes</taxon>
        <taxon>Glycomycetales</taxon>
        <taxon>Glycomycetaceae</taxon>
        <taxon>Glycomyces</taxon>
    </lineage>
</organism>
<reference evidence="1 2" key="1">
    <citation type="submission" date="2021-03" db="EMBL/GenBank/DDBJ databases">
        <title>Glycomyces sp. nov., a novel actinomycete isolated from soil.</title>
        <authorList>
            <person name="Yang X."/>
            <person name="Xu X."/>
        </authorList>
    </citation>
    <scope>NUCLEOTIDE SEQUENCE [LARGE SCALE GENOMIC DNA]</scope>
    <source>
        <strain evidence="1 2">NEAU-S30</strain>
    </source>
</reference>
<name>A0ABS3U5J9_9ACTN</name>
<dbReference type="Proteomes" id="UP000681341">
    <property type="component" value="Unassembled WGS sequence"/>
</dbReference>
<dbReference type="EMBL" id="JAGFNP010000007">
    <property type="protein sequence ID" value="MBO3734059.1"/>
    <property type="molecule type" value="Genomic_DNA"/>
</dbReference>
<protein>
    <submittedName>
        <fullName evidence="1">Uncharacterized protein</fullName>
    </submittedName>
</protein>
<dbReference type="RefSeq" id="WP_208497082.1">
    <property type="nucleotide sequence ID" value="NZ_JAGFNP010000007.1"/>
</dbReference>
<evidence type="ECO:0000313" key="1">
    <source>
        <dbReference type="EMBL" id="MBO3734059.1"/>
    </source>
</evidence>
<sequence length="94" mass="10353">MTDMRPTPRAINPRGFEVEGQKYELAEYRNDMGGPHLKVTKLTEKPFTVMTRGLDYGAQPFWIGGYAIGQPELRDRITSAVAALHDGPATSGTT</sequence>
<gene>
    <name evidence="1" type="ORF">J5V16_14620</name>
</gene>
<keyword evidence="2" id="KW-1185">Reference proteome</keyword>
<evidence type="ECO:0000313" key="2">
    <source>
        <dbReference type="Proteomes" id="UP000681341"/>
    </source>
</evidence>
<proteinExistence type="predicted"/>
<comment type="caution">
    <text evidence="1">The sequence shown here is derived from an EMBL/GenBank/DDBJ whole genome shotgun (WGS) entry which is preliminary data.</text>
</comment>
<accession>A0ABS3U5J9</accession>